<organism evidence="10 11">
    <name type="scientific">Dreissena polymorpha</name>
    <name type="common">Zebra mussel</name>
    <name type="synonym">Mytilus polymorpha</name>
    <dbReference type="NCBI Taxonomy" id="45954"/>
    <lineage>
        <taxon>Eukaryota</taxon>
        <taxon>Metazoa</taxon>
        <taxon>Spiralia</taxon>
        <taxon>Lophotrochozoa</taxon>
        <taxon>Mollusca</taxon>
        <taxon>Bivalvia</taxon>
        <taxon>Autobranchia</taxon>
        <taxon>Heteroconchia</taxon>
        <taxon>Euheterodonta</taxon>
        <taxon>Imparidentia</taxon>
        <taxon>Neoheterodontei</taxon>
        <taxon>Myida</taxon>
        <taxon>Dreissenoidea</taxon>
        <taxon>Dreissenidae</taxon>
        <taxon>Dreissena</taxon>
    </lineage>
</organism>
<protein>
    <submittedName>
        <fullName evidence="10">Uncharacterized protein</fullName>
    </submittedName>
</protein>
<dbReference type="GO" id="GO:0005886">
    <property type="term" value="C:plasma membrane"/>
    <property type="evidence" value="ECO:0007669"/>
    <property type="project" value="UniProtKB-SubCell"/>
</dbReference>
<dbReference type="SMART" id="SM00175">
    <property type="entry name" value="RAB"/>
    <property type="match status" value="1"/>
</dbReference>
<keyword evidence="5" id="KW-0342">GTP-binding</keyword>
<dbReference type="Proteomes" id="UP000828390">
    <property type="component" value="Unassembled WGS sequence"/>
</dbReference>
<dbReference type="PANTHER" id="PTHR46149">
    <property type="entry name" value="MIP08469P"/>
    <property type="match status" value="1"/>
</dbReference>
<dbReference type="SMART" id="SM00173">
    <property type="entry name" value="RAS"/>
    <property type="match status" value="1"/>
</dbReference>
<evidence type="ECO:0000256" key="7">
    <source>
        <dbReference type="ARBA" id="ARBA00023288"/>
    </source>
</evidence>
<evidence type="ECO:0000256" key="8">
    <source>
        <dbReference type="ARBA" id="ARBA00023289"/>
    </source>
</evidence>
<dbReference type="SUPFAM" id="SSF52540">
    <property type="entry name" value="P-loop containing nucleoside triphosphate hydrolases"/>
    <property type="match status" value="1"/>
</dbReference>
<dbReference type="EMBL" id="JAIWYP010000002">
    <property type="protein sequence ID" value="KAH3871424.1"/>
    <property type="molecule type" value="Genomic_DNA"/>
</dbReference>
<dbReference type="FunFam" id="3.40.50.300:FF:000475">
    <property type="entry name" value="GTP-binding protein Rhes"/>
    <property type="match status" value="1"/>
</dbReference>
<sequence>MDILNRMIKNGVQIGRDIVRPNYRVVVLGSASVGKSSIISKFMHDRFLESHKETIEELHRHVMWFDNVSVEIDILDTSGSYQFPAMRKLAIATGDAFILVYSVDNTSSFETVKILRDEIREQKTKGKYSIVVVANKLDLETFKDTSCAVTESIVCMDWEEKFVLTSAKTGENVHEVFQALEKKIRERIKLEEKRMNFIRRISMPVMRMAKSEKSTVGLIKTKSRTHSMDS</sequence>
<name>A0A9D4RK86_DREPO</name>
<evidence type="ECO:0000313" key="10">
    <source>
        <dbReference type="EMBL" id="KAH3871424.1"/>
    </source>
</evidence>
<dbReference type="PRINTS" id="PR00449">
    <property type="entry name" value="RASTRNSFRMNG"/>
</dbReference>
<comment type="subcellular location">
    <subcellularLocation>
        <location evidence="1">Cell membrane</location>
        <topology evidence="1">Lipid-anchor</topology>
    </subcellularLocation>
</comment>
<dbReference type="InterPro" id="IPR052236">
    <property type="entry name" value="Small_GTPase_RasD"/>
</dbReference>
<keyword evidence="4" id="KW-0547">Nucleotide-binding</keyword>
<dbReference type="PROSITE" id="PS51419">
    <property type="entry name" value="RAB"/>
    <property type="match status" value="1"/>
</dbReference>
<keyword evidence="6" id="KW-0472">Membrane</keyword>
<keyword evidence="8" id="KW-0636">Prenylation</keyword>
<evidence type="ECO:0000256" key="6">
    <source>
        <dbReference type="ARBA" id="ARBA00023136"/>
    </source>
</evidence>
<dbReference type="Gene3D" id="3.40.50.300">
    <property type="entry name" value="P-loop containing nucleotide triphosphate hydrolases"/>
    <property type="match status" value="1"/>
</dbReference>
<evidence type="ECO:0000256" key="5">
    <source>
        <dbReference type="ARBA" id="ARBA00023134"/>
    </source>
</evidence>
<dbReference type="AlphaFoldDB" id="A0A9D4RK86"/>
<keyword evidence="11" id="KW-1185">Reference proteome</keyword>
<dbReference type="NCBIfam" id="TIGR00231">
    <property type="entry name" value="small_GTP"/>
    <property type="match status" value="1"/>
</dbReference>
<dbReference type="OrthoDB" id="265044at2759"/>
<proteinExistence type="inferred from homology"/>
<evidence type="ECO:0000256" key="1">
    <source>
        <dbReference type="ARBA" id="ARBA00004193"/>
    </source>
</evidence>
<dbReference type="InterPro" id="IPR005225">
    <property type="entry name" value="Small_GTP-bd"/>
</dbReference>
<gene>
    <name evidence="10" type="ORF">DPMN_034624</name>
</gene>
<evidence type="ECO:0000256" key="3">
    <source>
        <dbReference type="ARBA" id="ARBA00022481"/>
    </source>
</evidence>
<dbReference type="InterPro" id="IPR027417">
    <property type="entry name" value="P-loop_NTPase"/>
</dbReference>
<evidence type="ECO:0000313" key="11">
    <source>
        <dbReference type="Proteomes" id="UP000828390"/>
    </source>
</evidence>
<dbReference type="GO" id="GO:0005525">
    <property type="term" value="F:GTP binding"/>
    <property type="evidence" value="ECO:0007669"/>
    <property type="project" value="UniProtKB-KW"/>
</dbReference>
<evidence type="ECO:0000256" key="4">
    <source>
        <dbReference type="ARBA" id="ARBA00022741"/>
    </source>
</evidence>
<evidence type="ECO:0000256" key="2">
    <source>
        <dbReference type="ARBA" id="ARBA00022475"/>
    </source>
</evidence>
<keyword evidence="3" id="KW-0488">Methylation</keyword>
<comment type="similarity">
    <text evidence="9">Belongs to the small GTPase superfamily. RasD family.</text>
</comment>
<dbReference type="PROSITE" id="PS51421">
    <property type="entry name" value="RAS"/>
    <property type="match status" value="1"/>
</dbReference>
<evidence type="ECO:0000256" key="9">
    <source>
        <dbReference type="ARBA" id="ARBA00038061"/>
    </source>
</evidence>
<comment type="caution">
    <text evidence="10">The sequence shown here is derived from an EMBL/GenBank/DDBJ whole genome shotgun (WGS) entry which is preliminary data.</text>
</comment>
<reference evidence="10" key="2">
    <citation type="submission" date="2020-11" db="EMBL/GenBank/DDBJ databases">
        <authorList>
            <person name="McCartney M.A."/>
            <person name="Auch B."/>
            <person name="Kono T."/>
            <person name="Mallez S."/>
            <person name="Becker A."/>
            <person name="Gohl D.M."/>
            <person name="Silverstein K.A.T."/>
            <person name="Koren S."/>
            <person name="Bechman K.B."/>
            <person name="Herman A."/>
            <person name="Abrahante J.E."/>
            <person name="Garbe J."/>
        </authorList>
    </citation>
    <scope>NUCLEOTIDE SEQUENCE</scope>
    <source>
        <strain evidence="10">Duluth1</strain>
        <tissue evidence="10">Whole animal</tissue>
    </source>
</reference>
<dbReference type="Pfam" id="PF00071">
    <property type="entry name" value="Ras"/>
    <property type="match status" value="1"/>
</dbReference>
<accession>A0A9D4RK86</accession>
<keyword evidence="2" id="KW-1003">Cell membrane</keyword>
<dbReference type="GO" id="GO:0003924">
    <property type="term" value="F:GTPase activity"/>
    <property type="evidence" value="ECO:0007669"/>
    <property type="project" value="InterPro"/>
</dbReference>
<dbReference type="SMART" id="SM00174">
    <property type="entry name" value="RHO"/>
    <property type="match status" value="1"/>
</dbReference>
<reference evidence="10" key="1">
    <citation type="journal article" date="2019" name="bioRxiv">
        <title>The Genome of the Zebra Mussel, Dreissena polymorpha: A Resource for Invasive Species Research.</title>
        <authorList>
            <person name="McCartney M.A."/>
            <person name="Auch B."/>
            <person name="Kono T."/>
            <person name="Mallez S."/>
            <person name="Zhang Y."/>
            <person name="Obille A."/>
            <person name="Becker A."/>
            <person name="Abrahante J.E."/>
            <person name="Garbe J."/>
            <person name="Badalamenti J.P."/>
            <person name="Herman A."/>
            <person name="Mangelson H."/>
            <person name="Liachko I."/>
            <person name="Sullivan S."/>
            <person name="Sone E.D."/>
            <person name="Koren S."/>
            <person name="Silverstein K.A.T."/>
            <person name="Beckman K.B."/>
            <person name="Gohl D.M."/>
        </authorList>
    </citation>
    <scope>NUCLEOTIDE SEQUENCE</scope>
    <source>
        <strain evidence="10">Duluth1</strain>
        <tissue evidence="10">Whole animal</tissue>
    </source>
</reference>
<keyword evidence="7" id="KW-0449">Lipoprotein</keyword>
<dbReference type="InterPro" id="IPR001806">
    <property type="entry name" value="Small_GTPase"/>
</dbReference>